<dbReference type="InterPro" id="IPR001878">
    <property type="entry name" value="Znf_CCHC"/>
</dbReference>
<dbReference type="SUPFAM" id="SSF57756">
    <property type="entry name" value="Retrovirus zinc finger-like domains"/>
    <property type="match status" value="1"/>
</dbReference>
<dbReference type="AlphaFoldDB" id="A0A392NTW6"/>
<protein>
    <submittedName>
        <fullName evidence="4">Zinc ion binding/nucleic acid binding protein</fullName>
    </submittedName>
</protein>
<evidence type="ECO:0000259" key="3">
    <source>
        <dbReference type="PROSITE" id="PS50158"/>
    </source>
</evidence>
<dbReference type="InterPro" id="IPR040256">
    <property type="entry name" value="At4g02000-like"/>
</dbReference>
<dbReference type="EMBL" id="LXQA010051682">
    <property type="protein sequence ID" value="MCI03281.1"/>
    <property type="molecule type" value="Genomic_DNA"/>
</dbReference>
<evidence type="ECO:0000256" key="1">
    <source>
        <dbReference type="PROSITE-ProRule" id="PRU00047"/>
    </source>
</evidence>
<keyword evidence="1" id="KW-0863">Zinc-finger</keyword>
<evidence type="ECO:0000256" key="2">
    <source>
        <dbReference type="SAM" id="MobiDB-lite"/>
    </source>
</evidence>
<reference evidence="4 5" key="1">
    <citation type="journal article" date="2018" name="Front. Plant Sci.">
        <title>Red Clover (Trifolium pratense) and Zigzag Clover (T. medium) - A Picture of Genomic Similarities and Differences.</title>
        <authorList>
            <person name="Dluhosova J."/>
            <person name="Istvanek J."/>
            <person name="Nedelnik J."/>
            <person name="Repkova J."/>
        </authorList>
    </citation>
    <scope>NUCLEOTIDE SEQUENCE [LARGE SCALE GENOMIC DNA]</scope>
    <source>
        <strain evidence="5">cv. 10/8</strain>
        <tissue evidence="4">Leaf</tissue>
    </source>
</reference>
<feature type="domain" description="CCHC-type" evidence="3">
    <location>
        <begin position="49"/>
        <end position="64"/>
    </location>
</feature>
<keyword evidence="1" id="KW-0479">Metal-binding</keyword>
<dbReference type="GO" id="GO:0003676">
    <property type="term" value="F:nucleic acid binding"/>
    <property type="evidence" value="ECO:0007669"/>
    <property type="project" value="InterPro"/>
</dbReference>
<feature type="region of interest" description="Disordered" evidence="2">
    <location>
        <begin position="105"/>
        <end position="139"/>
    </location>
</feature>
<keyword evidence="1" id="KW-0862">Zinc</keyword>
<evidence type="ECO:0000313" key="4">
    <source>
        <dbReference type="EMBL" id="MCI03281.1"/>
    </source>
</evidence>
<dbReference type="InterPro" id="IPR036875">
    <property type="entry name" value="Znf_CCHC_sf"/>
</dbReference>
<sequence>KVDKNTLTHERGKYARLCVQVNLTKPLLGMFTIKGRKYNVEYEGLHMLCLTCGKFGHYKEGCPERGKTTIESHEGGETVKGKASQGHELYDGNIDGPWMVVQKQKRGKKATPARNNTVVDGKNSGGPGRVIAGSKKSTTEPEITGSRFVLLSEEIPVIIEEDMVREETINAEENNEKNIRNVVTVQADNVHANKAKRGNNGMAAKKGDGTQERVSKDFKLATRGGGQFKSKGGASHKKGNDSFLELVGQTIVDQSKREDTLHIFSSTPTIISPPLHF</sequence>
<dbReference type="PANTHER" id="PTHR31286:SF99">
    <property type="entry name" value="DUF4283 DOMAIN-CONTAINING PROTEIN"/>
    <property type="match status" value="1"/>
</dbReference>
<dbReference type="Proteomes" id="UP000265520">
    <property type="component" value="Unassembled WGS sequence"/>
</dbReference>
<proteinExistence type="predicted"/>
<name>A0A392NTW6_9FABA</name>
<dbReference type="GO" id="GO:0008270">
    <property type="term" value="F:zinc ion binding"/>
    <property type="evidence" value="ECO:0007669"/>
    <property type="project" value="UniProtKB-KW"/>
</dbReference>
<dbReference type="PROSITE" id="PS50158">
    <property type="entry name" value="ZF_CCHC"/>
    <property type="match status" value="1"/>
</dbReference>
<keyword evidence="5" id="KW-1185">Reference proteome</keyword>
<dbReference type="PANTHER" id="PTHR31286">
    <property type="entry name" value="GLYCINE-RICH CELL WALL STRUCTURAL PROTEIN 1.8-LIKE"/>
    <property type="match status" value="1"/>
</dbReference>
<comment type="caution">
    <text evidence="4">The sequence shown here is derived from an EMBL/GenBank/DDBJ whole genome shotgun (WGS) entry which is preliminary data.</text>
</comment>
<evidence type="ECO:0000313" key="5">
    <source>
        <dbReference type="Proteomes" id="UP000265520"/>
    </source>
</evidence>
<organism evidence="4 5">
    <name type="scientific">Trifolium medium</name>
    <dbReference type="NCBI Taxonomy" id="97028"/>
    <lineage>
        <taxon>Eukaryota</taxon>
        <taxon>Viridiplantae</taxon>
        <taxon>Streptophyta</taxon>
        <taxon>Embryophyta</taxon>
        <taxon>Tracheophyta</taxon>
        <taxon>Spermatophyta</taxon>
        <taxon>Magnoliopsida</taxon>
        <taxon>eudicotyledons</taxon>
        <taxon>Gunneridae</taxon>
        <taxon>Pentapetalae</taxon>
        <taxon>rosids</taxon>
        <taxon>fabids</taxon>
        <taxon>Fabales</taxon>
        <taxon>Fabaceae</taxon>
        <taxon>Papilionoideae</taxon>
        <taxon>50 kb inversion clade</taxon>
        <taxon>NPAAA clade</taxon>
        <taxon>Hologalegina</taxon>
        <taxon>IRL clade</taxon>
        <taxon>Trifolieae</taxon>
        <taxon>Trifolium</taxon>
    </lineage>
</organism>
<accession>A0A392NTW6</accession>
<feature type="non-terminal residue" evidence="4">
    <location>
        <position position="1"/>
    </location>
</feature>
<feature type="region of interest" description="Disordered" evidence="2">
    <location>
        <begin position="219"/>
        <end position="240"/>
    </location>
</feature>